<reference evidence="2 3" key="1">
    <citation type="submission" date="2024-04" db="EMBL/GenBank/DDBJ databases">
        <title>Tritrichomonas musculus Genome.</title>
        <authorList>
            <person name="Alves-Ferreira E."/>
            <person name="Grigg M."/>
            <person name="Lorenzi H."/>
            <person name="Galac M."/>
        </authorList>
    </citation>
    <scope>NUCLEOTIDE SEQUENCE [LARGE SCALE GENOMIC DNA]</scope>
    <source>
        <strain evidence="2 3">EAF2021</strain>
    </source>
</reference>
<organism evidence="2 3">
    <name type="scientific">Tritrichomonas musculus</name>
    <dbReference type="NCBI Taxonomy" id="1915356"/>
    <lineage>
        <taxon>Eukaryota</taxon>
        <taxon>Metamonada</taxon>
        <taxon>Parabasalia</taxon>
        <taxon>Tritrichomonadida</taxon>
        <taxon>Tritrichomonadidae</taxon>
        <taxon>Tritrichomonas</taxon>
    </lineage>
</organism>
<keyword evidence="3" id="KW-1185">Reference proteome</keyword>
<feature type="region of interest" description="Disordered" evidence="1">
    <location>
        <begin position="1"/>
        <end position="22"/>
    </location>
</feature>
<dbReference type="Proteomes" id="UP001470230">
    <property type="component" value="Unassembled WGS sequence"/>
</dbReference>
<accession>A0ABR2L028</accession>
<comment type="caution">
    <text evidence="2">The sequence shown here is derived from an EMBL/GenBank/DDBJ whole genome shotgun (WGS) entry which is preliminary data.</text>
</comment>
<gene>
    <name evidence="2" type="ORF">M9Y10_014639</name>
</gene>
<feature type="compositionally biased region" description="Polar residues" evidence="1">
    <location>
        <begin position="9"/>
        <end position="18"/>
    </location>
</feature>
<name>A0ABR2L028_9EUKA</name>
<evidence type="ECO:0000313" key="3">
    <source>
        <dbReference type="Proteomes" id="UP001470230"/>
    </source>
</evidence>
<protein>
    <submittedName>
        <fullName evidence="2">Uncharacterized protein</fullName>
    </submittedName>
</protein>
<sequence>MHQRRRSGIKNQNTINRRTTTEKDNSDYLLGDFDVLNSNGMKLLRIISPQELTKDSILAVCLTLKYCIDKPLPRDYIRRKSLLIKWLDSYYDLCLPYIQNFSFEFRPAQAPPRMAKKLK</sequence>
<proteinExistence type="predicted"/>
<evidence type="ECO:0000313" key="2">
    <source>
        <dbReference type="EMBL" id="KAK8896722.1"/>
    </source>
</evidence>
<dbReference type="EMBL" id="JAPFFF010000002">
    <property type="protein sequence ID" value="KAK8896722.1"/>
    <property type="molecule type" value="Genomic_DNA"/>
</dbReference>
<evidence type="ECO:0000256" key="1">
    <source>
        <dbReference type="SAM" id="MobiDB-lite"/>
    </source>
</evidence>